<protein>
    <submittedName>
        <fullName evidence="1">Uncharacterized protein</fullName>
    </submittedName>
</protein>
<evidence type="ECO:0000313" key="1">
    <source>
        <dbReference type="EMBL" id="ACN35814.1"/>
    </source>
</evidence>
<accession>C0PKU8</accession>
<reference evidence="1" key="2">
    <citation type="submission" date="2012-06" db="EMBL/GenBank/DDBJ databases">
        <authorList>
            <person name="Yu Y."/>
            <person name="Currie J."/>
            <person name="Lomeli R."/>
            <person name="Angelova A."/>
            <person name="Collura K."/>
            <person name="Wissotski M."/>
            <person name="Campos D."/>
            <person name="Kudrna D."/>
            <person name="Golser W."/>
            <person name="Ashely E."/>
            <person name="Descour A."/>
            <person name="Fernandes J."/>
            <person name="Soderlund C."/>
            <person name="Walbot V."/>
        </authorList>
    </citation>
    <scope>NUCLEOTIDE SEQUENCE</scope>
    <source>
        <strain evidence="1">B73</strain>
    </source>
</reference>
<organism evidence="1">
    <name type="scientific">Zea mays</name>
    <name type="common">Maize</name>
    <dbReference type="NCBI Taxonomy" id="4577"/>
    <lineage>
        <taxon>Eukaryota</taxon>
        <taxon>Viridiplantae</taxon>
        <taxon>Streptophyta</taxon>
        <taxon>Embryophyta</taxon>
        <taxon>Tracheophyta</taxon>
        <taxon>Spermatophyta</taxon>
        <taxon>Magnoliopsida</taxon>
        <taxon>Liliopsida</taxon>
        <taxon>Poales</taxon>
        <taxon>Poaceae</taxon>
        <taxon>PACMAD clade</taxon>
        <taxon>Panicoideae</taxon>
        <taxon>Andropogonodae</taxon>
        <taxon>Andropogoneae</taxon>
        <taxon>Tripsacinae</taxon>
        <taxon>Zea</taxon>
    </lineage>
</organism>
<proteinExistence type="evidence at transcript level"/>
<sequence>MVLRLRMPPTIAPMRPTIPPMRPPRPPRSLPLPLPVVMPTSFSGADSVPAAAARDLSHAPSGVTTTTLHRLCMAAATRSLLALLWLKTKAPALSAVALPTTLPPHTSCTRALGNAGTVAGSMEFPVAHGTVPETMRLVLVLVLGLASNAVAPRGSWQAETTTASRAATTSRLFGAIVLYRCSIAS</sequence>
<name>C0PKU8_MAIZE</name>
<dbReference type="EMBL" id="BT068917">
    <property type="protein sequence ID" value="ACN35814.1"/>
    <property type="molecule type" value="mRNA"/>
</dbReference>
<dbReference type="AlphaFoldDB" id="C0PKU8"/>
<reference evidence="1" key="1">
    <citation type="journal article" date="2009" name="PLoS Genet.">
        <title>Sequencing, mapping, and analysis of 27,455 maize full-length cDNAs.</title>
        <authorList>
            <person name="Soderlund C."/>
            <person name="Descour A."/>
            <person name="Kudrna D."/>
            <person name="Bomhoff M."/>
            <person name="Boyd L."/>
            <person name="Currie J."/>
            <person name="Angelova A."/>
            <person name="Collura K."/>
            <person name="Wissotski M."/>
            <person name="Ashley E."/>
            <person name="Morrow D."/>
            <person name="Fernandes J."/>
            <person name="Walbot V."/>
            <person name="Yu Y."/>
        </authorList>
    </citation>
    <scope>NUCLEOTIDE SEQUENCE</scope>
    <source>
        <strain evidence="1">B73</strain>
    </source>
</reference>